<accession>A0ABD1UTS7</accession>
<gene>
    <name evidence="1" type="ORF">Fot_21008</name>
</gene>
<evidence type="ECO:0000313" key="2">
    <source>
        <dbReference type="Proteomes" id="UP001604277"/>
    </source>
</evidence>
<keyword evidence="2" id="KW-1185">Reference proteome</keyword>
<sequence length="336" mass="37475">MQIQHEEETTIVAHRQTIKETGNQISQRIKNFYHRRDTTVKKTHSKRPNNRLQKMTKEQPLFSRGDFSYDSAFFWATTHAFWIVWAFVTSYVARVRTSSENASHTRRRLISARIASASSSSPMTECISSTFISNILYNSQFKTLLREVYISASFINSVTSEVSAAFPEEEVQYLWTDVAVRATARGNFSKTDGSSLSWRAPMLIYSHLPGGGDMDVRDACSSLSTFGFLFADCLTFLGEGTGPAGFDGDGMSAPASDAGRIWRSPATVSGSYSTVDLEPDAVDDAKWGREASSTTLPPPTPRLILNFGTLEKWKPDIIGNNQKSRYDGRIARKMVV</sequence>
<comment type="caution">
    <text evidence="1">The sequence shown here is derived from an EMBL/GenBank/DDBJ whole genome shotgun (WGS) entry which is preliminary data.</text>
</comment>
<proteinExistence type="predicted"/>
<organism evidence="1 2">
    <name type="scientific">Forsythia ovata</name>
    <dbReference type="NCBI Taxonomy" id="205694"/>
    <lineage>
        <taxon>Eukaryota</taxon>
        <taxon>Viridiplantae</taxon>
        <taxon>Streptophyta</taxon>
        <taxon>Embryophyta</taxon>
        <taxon>Tracheophyta</taxon>
        <taxon>Spermatophyta</taxon>
        <taxon>Magnoliopsida</taxon>
        <taxon>eudicotyledons</taxon>
        <taxon>Gunneridae</taxon>
        <taxon>Pentapetalae</taxon>
        <taxon>asterids</taxon>
        <taxon>lamiids</taxon>
        <taxon>Lamiales</taxon>
        <taxon>Oleaceae</taxon>
        <taxon>Forsythieae</taxon>
        <taxon>Forsythia</taxon>
    </lineage>
</organism>
<name>A0ABD1UTS7_9LAMI</name>
<dbReference type="AlphaFoldDB" id="A0ABD1UTS7"/>
<protein>
    <submittedName>
        <fullName evidence="1">Uncharacterized protein</fullName>
    </submittedName>
</protein>
<evidence type="ECO:0000313" key="1">
    <source>
        <dbReference type="EMBL" id="KAL2528407.1"/>
    </source>
</evidence>
<reference evidence="2" key="1">
    <citation type="submission" date="2024-07" db="EMBL/GenBank/DDBJ databases">
        <title>Two chromosome-level genome assemblies of Korean endemic species Abeliophyllum distichum and Forsythia ovata (Oleaceae).</title>
        <authorList>
            <person name="Jang H."/>
        </authorList>
    </citation>
    <scope>NUCLEOTIDE SEQUENCE [LARGE SCALE GENOMIC DNA]</scope>
</reference>
<dbReference type="Proteomes" id="UP001604277">
    <property type="component" value="Unassembled WGS sequence"/>
</dbReference>
<dbReference type="EMBL" id="JBFOLJ010000006">
    <property type="protein sequence ID" value="KAL2528407.1"/>
    <property type="molecule type" value="Genomic_DNA"/>
</dbReference>